<gene>
    <name evidence="11" type="primary">folD</name>
    <name evidence="14" type="ORF">EubceDRAFT1_0438</name>
</gene>
<dbReference type="HOGENOM" id="CLU_034045_2_1_9"/>
<evidence type="ECO:0000256" key="11">
    <source>
        <dbReference type="HAMAP-Rule" id="MF_01576"/>
    </source>
</evidence>
<evidence type="ECO:0000256" key="3">
    <source>
        <dbReference type="ARBA" id="ARBA00022605"/>
    </source>
</evidence>
<keyword evidence="9 11" id="KW-0486">Methionine biosynthesis</keyword>
<dbReference type="GO" id="GO:0035999">
    <property type="term" value="P:tetrahydrofolate interconversion"/>
    <property type="evidence" value="ECO:0007669"/>
    <property type="project" value="UniProtKB-UniRule"/>
</dbReference>
<evidence type="ECO:0000256" key="8">
    <source>
        <dbReference type="ARBA" id="ARBA00023102"/>
    </source>
</evidence>
<dbReference type="AlphaFoldDB" id="I5AR67"/>
<dbReference type="GO" id="GO:0000105">
    <property type="term" value="P:L-histidine biosynthetic process"/>
    <property type="evidence" value="ECO:0007669"/>
    <property type="project" value="UniProtKB-KW"/>
</dbReference>
<dbReference type="STRING" id="633697.EubceDRAFT1_0438"/>
<evidence type="ECO:0000313" key="14">
    <source>
        <dbReference type="EMBL" id="EIM56290.1"/>
    </source>
</evidence>
<dbReference type="EMBL" id="CM001487">
    <property type="protein sequence ID" value="EIM56290.1"/>
    <property type="molecule type" value="Genomic_DNA"/>
</dbReference>
<keyword evidence="7 11" id="KW-0560">Oxidoreductase</keyword>
<evidence type="ECO:0000259" key="13">
    <source>
        <dbReference type="Pfam" id="PF02882"/>
    </source>
</evidence>
<evidence type="ECO:0000256" key="2">
    <source>
        <dbReference type="ARBA" id="ARBA00022563"/>
    </source>
</evidence>
<comment type="catalytic activity">
    <reaction evidence="11">
        <text>(6R)-5,10-methenyltetrahydrofolate + H2O = (6R)-10-formyltetrahydrofolate + H(+)</text>
        <dbReference type="Rhea" id="RHEA:23700"/>
        <dbReference type="ChEBI" id="CHEBI:15377"/>
        <dbReference type="ChEBI" id="CHEBI:15378"/>
        <dbReference type="ChEBI" id="CHEBI:57455"/>
        <dbReference type="ChEBI" id="CHEBI:195366"/>
        <dbReference type="EC" id="3.5.4.9"/>
    </reaction>
</comment>
<accession>I5AR67</accession>
<keyword evidence="8 11" id="KW-0368">Histidine biosynthesis</keyword>
<sequence>MAELLLGKDVNADLNERLLSRVEKLKEKAVIPQLAIIRVGERPDDLSYEHSAEVRCEKLGVKICKSVLPADCSKEDVIDAIHKANEDSSVHGVLLFRPLPKGIDEEAVIRELDPAKDMDGITTASMAGVFAGNGLGYPPCTAQAVMEILRHYNIPLAGKKAVVVGRSMVIGKPVAMMLLKENATVTICHTKTVDMPSVVRDADLVVVAAGHAGVINGEFVREGQVVIDVGINVNEEGKLCGDVDFASVEPVVAQLTPVPRGVGSVTTSVLAEHVVSAAEKAAGKE</sequence>
<dbReference type="InterPro" id="IPR020630">
    <property type="entry name" value="THF_DH/CycHdrlase_cat_dom"/>
</dbReference>
<evidence type="ECO:0000256" key="1">
    <source>
        <dbReference type="ARBA" id="ARBA00004777"/>
    </source>
</evidence>
<comment type="similarity">
    <text evidence="11">Belongs to the tetrahydrofolate dehydrogenase/cyclohydrolase family.</text>
</comment>
<comment type="pathway">
    <text evidence="1 11">One-carbon metabolism; tetrahydrofolate interconversion.</text>
</comment>
<dbReference type="Gene3D" id="3.40.50.10860">
    <property type="entry name" value="Leucine Dehydrogenase, chain A, domain 1"/>
    <property type="match status" value="1"/>
</dbReference>
<dbReference type="GO" id="GO:0006164">
    <property type="term" value="P:purine nucleotide biosynthetic process"/>
    <property type="evidence" value="ECO:0007669"/>
    <property type="project" value="UniProtKB-KW"/>
</dbReference>
<dbReference type="EC" id="3.5.4.9" evidence="11"/>
<dbReference type="Gene3D" id="3.40.50.720">
    <property type="entry name" value="NAD(P)-binding Rossmann-like Domain"/>
    <property type="match status" value="1"/>
</dbReference>
<reference evidence="14 15" key="1">
    <citation type="submission" date="2010-08" db="EMBL/GenBank/DDBJ databases">
        <authorList>
            <consortium name="US DOE Joint Genome Institute (JGI-PGF)"/>
            <person name="Lucas S."/>
            <person name="Copeland A."/>
            <person name="Lapidus A."/>
            <person name="Cheng J.-F."/>
            <person name="Bruce D."/>
            <person name="Goodwin L."/>
            <person name="Pitluck S."/>
            <person name="Land M.L."/>
            <person name="Hauser L."/>
            <person name="Chang Y.-J."/>
            <person name="Anderson I.J."/>
            <person name="Johnson E."/>
            <person name="Mulhopadhyay B."/>
            <person name="Kyrpides N."/>
            <person name="Woyke T.J."/>
        </authorList>
    </citation>
    <scope>NUCLEOTIDE SEQUENCE [LARGE SCALE GENOMIC DNA]</scope>
    <source>
        <strain evidence="14 15">6</strain>
    </source>
</reference>
<comment type="function">
    <text evidence="11">Catalyzes the oxidation of 5,10-methylenetetrahydrofolate to 5,10-methenyltetrahydrofolate and then the hydrolysis of 5,10-methenyltetrahydrofolate to 10-formyltetrahydrofolate.</text>
</comment>
<feature type="binding site" evidence="11">
    <location>
        <position position="231"/>
    </location>
    <ligand>
        <name>NADP(+)</name>
        <dbReference type="ChEBI" id="CHEBI:58349"/>
    </ligand>
</feature>
<dbReference type="eggNOG" id="COG0190">
    <property type="taxonomic scope" value="Bacteria"/>
</dbReference>
<reference evidence="14 15" key="2">
    <citation type="submission" date="2012-02" db="EMBL/GenBank/DDBJ databases">
        <title>Improved High-Quality Draft sequence of Eubacterium cellulosolvens 6.</title>
        <authorList>
            <consortium name="US DOE Joint Genome Institute"/>
            <person name="Lucas S."/>
            <person name="Han J."/>
            <person name="Lapidus A."/>
            <person name="Cheng J.-F."/>
            <person name="Goodwin L."/>
            <person name="Pitluck S."/>
            <person name="Peters L."/>
            <person name="Mikhailova N."/>
            <person name="Gu W."/>
            <person name="Detter J.C."/>
            <person name="Han C."/>
            <person name="Tapia R."/>
            <person name="Land M."/>
            <person name="Hauser L."/>
            <person name="Kyrpides N."/>
            <person name="Ivanova N."/>
            <person name="Pagani I."/>
            <person name="Johnson E."/>
            <person name="Mukhopadhyay B."/>
            <person name="Anderson I."/>
            <person name="Woyke T."/>
        </authorList>
    </citation>
    <scope>NUCLEOTIDE SEQUENCE [LARGE SCALE GENOMIC DNA]</scope>
    <source>
        <strain evidence="14 15">6</strain>
    </source>
</reference>
<dbReference type="SUPFAM" id="SSF51735">
    <property type="entry name" value="NAD(P)-binding Rossmann-fold domains"/>
    <property type="match status" value="1"/>
</dbReference>
<dbReference type="InterPro" id="IPR020631">
    <property type="entry name" value="THF_DH/CycHdrlase_NAD-bd_dom"/>
</dbReference>
<keyword evidence="2 11" id="KW-0554">One-carbon metabolism</keyword>
<dbReference type="InterPro" id="IPR000672">
    <property type="entry name" value="THF_DH/CycHdrlase"/>
</dbReference>
<dbReference type="Pfam" id="PF02882">
    <property type="entry name" value="THF_DHG_CYH_C"/>
    <property type="match status" value="1"/>
</dbReference>
<dbReference type="SUPFAM" id="SSF53223">
    <property type="entry name" value="Aminoacid dehydrogenase-like, N-terminal domain"/>
    <property type="match status" value="1"/>
</dbReference>
<dbReference type="UniPathway" id="UPA00193"/>
<keyword evidence="3 11" id="KW-0028">Amino-acid biosynthesis</keyword>
<feature type="domain" description="Tetrahydrofolate dehydrogenase/cyclohydrolase catalytic" evidence="12">
    <location>
        <begin position="6"/>
        <end position="119"/>
    </location>
</feature>
<evidence type="ECO:0000256" key="7">
    <source>
        <dbReference type="ARBA" id="ARBA00023002"/>
    </source>
</evidence>
<dbReference type="GO" id="GO:0004477">
    <property type="term" value="F:methenyltetrahydrofolate cyclohydrolase activity"/>
    <property type="evidence" value="ECO:0007669"/>
    <property type="project" value="UniProtKB-UniRule"/>
</dbReference>
<dbReference type="GO" id="GO:0009086">
    <property type="term" value="P:methionine biosynthetic process"/>
    <property type="evidence" value="ECO:0007669"/>
    <property type="project" value="UniProtKB-KW"/>
</dbReference>
<keyword evidence="5 11" id="KW-0378">Hydrolase</keyword>
<dbReference type="PRINTS" id="PR00085">
    <property type="entry name" value="THFDHDRGNASE"/>
</dbReference>
<dbReference type="FunFam" id="3.40.50.720:FF:000094">
    <property type="entry name" value="Bifunctional protein FolD"/>
    <property type="match status" value="1"/>
</dbReference>
<dbReference type="EC" id="1.5.1.5" evidence="11"/>
<feature type="binding site" evidence="11">
    <location>
        <begin position="165"/>
        <end position="167"/>
    </location>
    <ligand>
        <name>NADP(+)</name>
        <dbReference type="ChEBI" id="CHEBI:58349"/>
    </ligand>
</feature>
<dbReference type="InterPro" id="IPR036291">
    <property type="entry name" value="NAD(P)-bd_dom_sf"/>
</dbReference>
<dbReference type="Pfam" id="PF00763">
    <property type="entry name" value="THF_DHG_CYH"/>
    <property type="match status" value="1"/>
</dbReference>
<dbReference type="PANTHER" id="PTHR48099">
    <property type="entry name" value="C-1-TETRAHYDROFOLATE SYNTHASE, CYTOPLASMIC-RELATED"/>
    <property type="match status" value="1"/>
</dbReference>
<evidence type="ECO:0000256" key="5">
    <source>
        <dbReference type="ARBA" id="ARBA00022801"/>
    </source>
</evidence>
<evidence type="ECO:0000259" key="12">
    <source>
        <dbReference type="Pfam" id="PF00763"/>
    </source>
</evidence>
<evidence type="ECO:0000313" key="15">
    <source>
        <dbReference type="Proteomes" id="UP000005753"/>
    </source>
</evidence>
<organism evidence="14 15">
    <name type="scientific">Eubacterium cellulosolvens (strain ATCC 43171 / JCM 9499 / 6)</name>
    <name type="common">Cillobacterium cellulosolvens</name>
    <dbReference type="NCBI Taxonomy" id="633697"/>
    <lineage>
        <taxon>Bacteria</taxon>
        <taxon>Bacillati</taxon>
        <taxon>Bacillota</taxon>
        <taxon>Clostridia</taxon>
        <taxon>Eubacteriales</taxon>
        <taxon>Eubacteriaceae</taxon>
        <taxon>Eubacterium</taxon>
    </lineage>
</organism>
<keyword evidence="10 11" id="KW-0511">Multifunctional enzyme</keyword>
<comment type="catalytic activity">
    <reaction evidence="11">
        <text>(6R)-5,10-methylene-5,6,7,8-tetrahydrofolate + NADP(+) = (6R)-5,10-methenyltetrahydrofolate + NADPH</text>
        <dbReference type="Rhea" id="RHEA:22812"/>
        <dbReference type="ChEBI" id="CHEBI:15636"/>
        <dbReference type="ChEBI" id="CHEBI:57455"/>
        <dbReference type="ChEBI" id="CHEBI:57783"/>
        <dbReference type="ChEBI" id="CHEBI:58349"/>
        <dbReference type="EC" id="1.5.1.5"/>
    </reaction>
</comment>
<evidence type="ECO:0000256" key="4">
    <source>
        <dbReference type="ARBA" id="ARBA00022755"/>
    </source>
</evidence>
<dbReference type="HAMAP" id="MF_01576">
    <property type="entry name" value="THF_DHG_CYH"/>
    <property type="match status" value="1"/>
</dbReference>
<proteinExistence type="inferred from homology"/>
<evidence type="ECO:0000256" key="9">
    <source>
        <dbReference type="ARBA" id="ARBA00023167"/>
    </source>
</evidence>
<comment type="caution">
    <text evidence="11">Lacks conserved residue(s) required for the propagation of feature annotation.</text>
</comment>
<dbReference type="GO" id="GO:0004488">
    <property type="term" value="F:methylenetetrahydrofolate dehydrogenase (NADP+) activity"/>
    <property type="evidence" value="ECO:0007669"/>
    <property type="project" value="UniProtKB-UniRule"/>
</dbReference>
<name>I5AR67_EUBC6</name>
<keyword evidence="15" id="KW-1185">Reference proteome</keyword>
<dbReference type="GO" id="GO:0005829">
    <property type="term" value="C:cytosol"/>
    <property type="evidence" value="ECO:0007669"/>
    <property type="project" value="TreeGrafter"/>
</dbReference>
<dbReference type="PANTHER" id="PTHR48099:SF5">
    <property type="entry name" value="C-1-TETRAHYDROFOLATE SYNTHASE, CYTOPLASMIC"/>
    <property type="match status" value="1"/>
</dbReference>
<keyword evidence="4 11" id="KW-0658">Purine biosynthesis</keyword>
<dbReference type="CDD" id="cd01080">
    <property type="entry name" value="NAD_bind_m-THF_DH_Cyclohyd"/>
    <property type="match status" value="1"/>
</dbReference>
<evidence type="ECO:0000256" key="10">
    <source>
        <dbReference type="ARBA" id="ARBA00023268"/>
    </source>
</evidence>
<dbReference type="Proteomes" id="UP000005753">
    <property type="component" value="Chromosome"/>
</dbReference>
<dbReference type="InterPro" id="IPR046346">
    <property type="entry name" value="Aminoacid_DH-like_N_sf"/>
</dbReference>
<comment type="subunit">
    <text evidence="11">Homodimer.</text>
</comment>
<feature type="domain" description="Tetrahydrofolate dehydrogenase/cyclohydrolase NAD(P)-binding" evidence="13">
    <location>
        <begin position="139"/>
        <end position="281"/>
    </location>
</feature>
<evidence type="ECO:0000256" key="6">
    <source>
        <dbReference type="ARBA" id="ARBA00022857"/>
    </source>
</evidence>
<protein>
    <recommendedName>
        <fullName evidence="11">Bifunctional protein FolD</fullName>
    </recommendedName>
    <domain>
        <recommendedName>
            <fullName evidence="11">Methylenetetrahydrofolate dehydrogenase</fullName>
            <ecNumber evidence="11">1.5.1.5</ecNumber>
        </recommendedName>
    </domain>
    <domain>
        <recommendedName>
            <fullName evidence="11">Methenyltetrahydrofolate cyclohydrolase</fullName>
            <ecNumber evidence="11">3.5.4.9</ecNumber>
        </recommendedName>
    </domain>
</protein>
<keyword evidence="6 11" id="KW-0521">NADP</keyword>
<dbReference type="OrthoDB" id="9803580at2"/>